<reference evidence="6" key="1">
    <citation type="submission" date="2025-08" db="UniProtKB">
        <authorList>
            <consortium name="Ensembl"/>
        </authorList>
    </citation>
    <scope>IDENTIFICATION</scope>
</reference>
<protein>
    <submittedName>
        <fullName evidence="6">Uncharacterized protein</fullName>
    </submittedName>
</protein>
<organism evidence="6 7">
    <name type="scientific">Buteo japonicus</name>
    <dbReference type="NCBI Taxonomy" id="224669"/>
    <lineage>
        <taxon>Eukaryota</taxon>
        <taxon>Metazoa</taxon>
        <taxon>Chordata</taxon>
        <taxon>Craniata</taxon>
        <taxon>Vertebrata</taxon>
        <taxon>Euteleostomi</taxon>
        <taxon>Archelosauria</taxon>
        <taxon>Archosauria</taxon>
        <taxon>Dinosauria</taxon>
        <taxon>Saurischia</taxon>
        <taxon>Theropoda</taxon>
        <taxon>Coelurosauria</taxon>
        <taxon>Aves</taxon>
        <taxon>Neognathae</taxon>
        <taxon>Neoaves</taxon>
        <taxon>Telluraves</taxon>
        <taxon>Accipitrimorphae</taxon>
        <taxon>Accipitriformes</taxon>
        <taxon>Accipitridae</taxon>
        <taxon>Accipitrinae</taxon>
        <taxon>Buteo</taxon>
    </lineage>
</organism>
<evidence type="ECO:0000256" key="5">
    <source>
        <dbReference type="SAM" id="MobiDB-lite"/>
    </source>
</evidence>
<dbReference type="GO" id="GO:0005744">
    <property type="term" value="C:TIM23 mitochondrial import inner membrane translocase complex"/>
    <property type="evidence" value="ECO:0007669"/>
    <property type="project" value="TreeGrafter"/>
</dbReference>
<feature type="compositionally biased region" description="Basic and acidic residues" evidence="5">
    <location>
        <begin position="172"/>
        <end position="181"/>
    </location>
</feature>
<keyword evidence="3" id="KW-1133">Transmembrane helix</keyword>
<accession>A0A8B9Z0F9</accession>
<keyword evidence="4" id="KW-0472">Membrane</keyword>
<evidence type="ECO:0000256" key="2">
    <source>
        <dbReference type="ARBA" id="ARBA00022692"/>
    </source>
</evidence>
<comment type="subcellular location">
    <subcellularLocation>
        <location evidence="1">Membrane</location>
        <topology evidence="1">Multi-pass membrane protein</topology>
    </subcellularLocation>
</comment>
<keyword evidence="2" id="KW-0812">Transmembrane</keyword>
<feature type="region of interest" description="Disordered" evidence="5">
    <location>
        <begin position="127"/>
        <end position="181"/>
    </location>
</feature>
<dbReference type="GO" id="GO:0030150">
    <property type="term" value="P:protein import into mitochondrial matrix"/>
    <property type="evidence" value="ECO:0007669"/>
    <property type="project" value="TreeGrafter"/>
</dbReference>
<dbReference type="GO" id="GO:0008320">
    <property type="term" value="F:protein transmembrane transporter activity"/>
    <property type="evidence" value="ECO:0007669"/>
    <property type="project" value="TreeGrafter"/>
</dbReference>
<dbReference type="PANTHER" id="PTHR15371:SF39">
    <property type="entry name" value="MITOCHONDRIAL IMPORT INNER MEMBRANE TRANSLOCASE SUBUNIT TIM23"/>
    <property type="match status" value="1"/>
</dbReference>
<dbReference type="InterPro" id="IPR045238">
    <property type="entry name" value="Tim23-like"/>
</dbReference>
<evidence type="ECO:0000256" key="3">
    <source>
        <dbReference type="ARBA" id="ARBA00022989"/>
    </source>
</evidence>
<sequence>GQLGGARGGKYFSTLKMQLGQRDKGGHSYLHIGWDPYLNLDPRCPEQGADEFTFPTGDVYKTGTALGAAGGLQLSLKETQSMVWSGPRSAQMPKYVTKQRVLWGDTEGFLDLLYGALGVITEETQGAEDDPNTMATGTGTSKPYRSTGGLCGIEKHQLGARGALHSPTQRDQPGDKWEKLG</sequence>
<evidence type="ECO:0000256" key="4">
    <source>
        <dbReference type="ARBA" id="ARBA00023136"/>
    </source>
</evidence>
<evidence type="ECO:0000313" key="7">
    <source>
        <dbReference type="Proteomes" id="UP000694555"/>
    </source>
</evidence>
<name>A0A8B9Z0F9_9AVES</name>
<reference evidence="6" key="2">
    <citation type="submission" date="2025-09" db="UniProtKB">
        <authorList>
            <consortium name="Ensembl"/>
        </authorList>
    </citation>
    <scope>IDENTIFICATION</scope>
</reference>
<proteinExistence type="predicted"/>
<feature type="compositionally biased region" description="Polar residues" evidence="5">
    <location>
        <begin position="133"/>
        <end position="144"/>
    </location>
</feature>
<dbReference type="AlphaFoldDB" id="A0A8B9Z0F9"/>
<keyword evidence="7" id="KW-1185">Reference proteome</keyword>
<dbReference type="Ensembl" id="ENSBJAT00000000083.1">
    <property type="protein sequence ID" value="ENSBJAP00000000080.1"/>
    <property type="gene ID" value="ENSBJAG00000000086.1"/>
</dbReference>
<dbReference type="Proteomes" id="UP000694555">
    <property type="component" value="Unplaced"/>
</dbReference>
<dbReference type="PANTHER" id="PTHR15371">
    <property type="entry name" value="TIM23"/>
    <property type="match status" value="1"/>
</dbReference>
<evidence type="ECO:0000256" key="1">
    <source>
        <dbReference type="ARBA" id="ARBA00004141"/>
    </source>
</evidence>
<evidence type="ECO:0000313" key="6">
    <source>
        <dbReference type="Ensembl" id="ENSBJAP00000000080.1"/>
    </source>
</evidence>